<evidence type="ECO:0000256" key="4">
    <source>
        <dbReference type="ARBA" id="ARBA00022692"/>
    </source>
</evidence>
<evidence type="ECO:0000256" key="6">
    <source>
        <dbReference type="ARBA" id="ARBA00023136"/>
    </source>
</evidence>
<keyword evidence="6 9" id="KW-0472">Membrane</keyword>
<evidence type="ECO:0000256" key="3">
    <source>
        <dbReference type="ARBA" id="ARBA00022475"/>
    </source>
</evidence>
<evidence type="ECO:0000256" key="5">
    <source>
        <dbReference type="ARBA" id="ARBA00022989"/>
    </source>
</evidence>
<comment type="subcellular location">
    <subcellularLocation>
        <location evidence="1">Cell membrane</location>
        <topology evidence="1">Multi-pass membrane protein</topology>
    </subcellularLocation>
</comment>
<evidence type="ECO:0000313" key="10">
    <source>
        <dbReference type="EMBL" id="DAA06374.1"/>
    </source>
</evidence>
<dbReference type="EnsemblMetazoa" id="XM_038015693.1">
    <property type="protein sequence ID" value="XP_037871621.1"/>
    <property type="gene ID" value="LOC110386563"/>
</dbReference>
<evidence type="ECO:0000313" key="12">
    <source>
        <dbReference type="Proteomes" id="UP000005204"/>
    </source>
</evidence>
<evidence type="ECO:0000256" key="2">
    <source>
        <dbReference type="ARBA" id="ARBA00005327"/>
    </source>
</evidence>
<protein>
    <recommendedName>
        <fullName evidence="8">Gustatory receptor</fullName>
    </recommendedName>
</protein>
<keyword evidence="4 9" id="KW-0812">Transmembrane</keyword>
<dbReference type="EMBL" id="BK006594">
    <property type="protein sequence ID" value="DAA06374.1"/>
    <property type="molecule type" value="Genomic_DNA"/>
</dbReference>
<feature type="transmembrane region" description="Helical" evidence="9">
    <location>
        <begin position="282"/>
        <end position="300"/>
    </location>
</feature>
<reference evidence="10" key="2">
    <citation type="journal article" date="2008" name="Insect Mol. Biol.">
        <title>The gustatory receptor family in the silkworm moth Bombyx mori is characterized by a large expansion of a single lineage of putative bitter receptors.</title>
        <authorList>
            <person name="Wanner K.W."/>
            <person name="Robertson H.M."/>
        </authorList>
    </citation>
    <scope>NUCLEOTIDE SEQUENCE</scope>
</reference>
<evidence type="ECO:0000256" key="1">
    <source>
        <dbReference type="ARBA" id="ARBA00004651"/>
    </source>
</evidence>
<dbReference type="Proteomes" id="UP000005204">
    <property type="component" value="Unassembled WGS sequence"/>
</dbReference>
<evidence type="ECO:0000256" key="9">
    <source>
        <dbReference type="SAM" id="Phobius"/>
    </source>
</evidence>
<organism evidence="10">
    <name type="scientific">Bombyx mori</name>
    <name type="common">Silk moth</name>
    <dbReference type="NCBI Taxonomy" id="7091"/>
    <lineage>
        <taxon>Eukaryota</taxon>
        <taxon>Metazoa</taxon>
        <taxon>Ecdysozoa</taxon>
        <taxon>Arthropoda</taxon>
        <taxon>Hexapoda</taxon>
        <taxon>Insecta</taxon>
        <taxon>Pterygota</taxon>
        <taxon>Neoptera</taxon>
        <taxon>Endopterygota</taxon>
        <taxon>Lepidoptera</taxon>
        <taxon>Glossata</taxon>
        <taxon>Ditrysia</taxon>
        <taxon>Bombycoidea</taxon>
        <taxon>Bombycidae</taxon>
        <taxon>Bombycinae</taxon>
        <taxon>Bombyx</taxon>
    </lineage>
</organism>
<feature type="transmembrane region" description="Helical" evidence="9">
    <location>
        <begin position="94"/>
        <end position="110"/>
    </location>
</feature>
<dbReference type="GO" id="GO:0007165">
    <property type="term" value="P:signal transduction"/>
    <property type="evidence" value="ECO:0007669"/>
    <property type="project" value="UniProtKB-KW"/>
</dbReference>
<sequence length="439" mass="50983">MVLEAHTQIQYCTAKANYCEFHAGLRHLMRLARWAGFFPVQGLSQTNPDDVRFEFRSLYALYHAITVIGQTVMTFLAFYSFVDSNVSLSVVSNFLFYFTNYVTLVLLWRLSKNWSALISKTLEFEQSVTEIRTTRNLVSRTNTLTYVVLIFAMIEHALSKVFNIRSVMCCLGETSLNHTVINNYFKFKWKFVFDYFSTSTTYSYFVGFIAEFLCMQATFLWSFTDVLIMCFSIYLSSFFEDFNSTVSSFMKKASKTVPWSTLRVQYSQIVLIVKQMDEQLDYFVLISYFTNLFFICFQLYNSLNRIYDANDVCNENMDIIATASVTYLTYYVFSFLFLVTRALLLSIMAANVHSCAQVPQLALYEVPTADYSLDVQRFQLQLRYTTVGLSGVCFNVTRGMILRVIGTIVTYELVLIQLTKKNLDNDTSIRDYYLPKHLI</sequence>
<name>B7FF27_BOMMO</name>
<dbReference type="GO" id="GO:0050916">
    <property type="term" value="P:sensory perception of sweet taste"/>
    <property type="evidence" value="ECO:0007669"/>
    <property type="project" value="UniProtKB-ARBA"/>
</dbReference>
<feature type="transmembrane region" description="Helical" evidence="9">
    <location>
        <begin position="60"/>
        <end position="82"/>
    </location>
</feature>
<reference evidence="12" key="1">
    <citation type="journal article" date="2008" name="Insect Biochem. Mol. Biol.">
        <title>The genome of a lepidopteran model insect, the silkworm Bombyx mori.</title>
        <authorList>
            <consortium name="International Silkworm Genome Consortium"/>
        </authorList>
    </citation>
    <scope>NUCLEOTIDE SEQUENCE [LARGE SCALE GENOMIC DNA]</scope>
    <source>
        <strain evidence="12">p50T</strain>
    </source>
</reference>
<feature type="transmembrane region" description="Helical" evidence="9">
    <location>
        <begin position="320"/>
        <end position="339"/>
    </location>
</feature>
<dbReference type="HOGENOM" id="CLU_2415187_0_0_1"/>
<keyword evidence="7 8" id="KW-0675">Receptor</keyword>
<dbReference type="Pfam" id="PF06151">
    <property type="entry name" value="Trehalose_recp"/>
    <property type="match status" value="1"/>
</dbReference>
<feature type="transmembrane region" description="Helical" evidence="9">
    <location>
        <begin position="192"/>
        <end position="213"/>
    </location>
</feature>
<keyword evidence="5 9" id="KW-1133">Transmembrane helix</keyword>
<keyword evidence="12" id="KW-1185">Reference proteome</keyword>
<dbReference type="InterPro" id="IPR009318">
    <property type="entry name" value="Gustatory_rcpt"/>
</dbReference>
<keyword evidence="3" id="KW-1003">Cell membrane</keyword>
<accession>B7FF27</accession>
<dbReference type="GO" id="GO:0005886">
    <property type="term" value="C:plasma membrane"/>
    <property type="evidence" value="ECO:0007669"/>
    <property type="project" value="UniProtKB-SubCell"/>
</dbReference>
<dbReference type="PIRSF" id="PIRSF038981">
    <property type="entry name" value="GRP"/>
    <property type="match status" value="1"/>
</dbReference>
<evidence type="ECO:0000313" key="11">
    <source>
        <dbReference type="EnsemblMetazoa" id="XP_037871621.1"/>
    </source>
</evidence>
<dbReference type="PANTHER" id="PTHR21421:SF29">
    <property type="entry name" value="GUSTATORY RECEPTOR 5A FOR TREHALOSE-RELATED"/>
    <property type="match status" value="1"/>
</dbReference>
<reference evidence="11" key="3">
    <citation type="submission" date="2022-06" db="UniProtKB">
        <authorList>
            <consortium name="EnsemblMetazoa"/>
        </authorList>
    </citation>
    <scope>IDENTIFICATION</scope>
    <source>
        <strain evidence="11">p50T (Dazao)</strain>
    </source>
</reference>
<dbReference type="PANTHER" id="PTHR21421">
    <property type="entry name" value="GUSTATORY RECEPTOR"/>
    <property type="match status" value="1"/>
</dbReference>
<comment type="similarity">
    <text evidence="2">Belongs to the insect chemoreceptor superfamily. Gustatory receptor (GR) family. Gr5a subfamily.</text>
</comment>
<gene>
    <name evidence="10" type="primary">Gr7</name>
</gene>
<evidence type="ECO:0000256" key="7">
    <source>
        <dbReference type="ARBA" id="ARBA00023170"/>
    </source>
</evidence>
<evidence type="ECO:0000256" key="8">
    <source>
        <dbReference type="PIRNR" id="PIRNR038981"/>
    </source>
</evidence>
<feature type="transmembrane region" description="Helical" evidence="9">
    <location>
        <begin position="219"/>
        <end position="239"/>
    </location>
</feature>
<dbReference type="AlphaFoldDB" id="B7FF27"/>
<keyword evidence="8" id="KW-0807">Transducer</keyword>
<proteinExistence type="inferred from homology"/>
<dbReference type="GO" id="GO:0008527">
    <property type="term" value="F:taste receptor activity"/>
    <property type="evidence" value="ECO:0007669"/>
    <property type="project" value="InterPro"/>
</dbReference>
<comment type="function">
    <text evidence="8">Plays a role in the sugar gustatory response.</text>
</comment>